<evidence type="ECO:0000256" key="1">
    <source>
        <dbReference type="SAM" id="MobiDB-lite"/>
    </source>
</evidence>
<dbReference type="Gene3D" id="2.30.30.140">
    <property type="match status" value="1"/>
</dbReference>
<evidence type="ECO:0000313" key="3">
    <source>
        <dbReference type="Proteomes" id="UP001178507"/>
    </source>
</evidence>
<sequence length="528" mass="57103">MRPAAAAMRPLRGRAFCAGSEALYEGLRLQRQGRAAEALRRLRAAESCESPLLRAAARNAEGLLLLRSAAPVCEQTQVLHPGDVVLAPWAEDGFEYEATLERIDEANGSCIVSWADGGQTCREVPLAAVTTVQGLPCRSCSAQDLRLWASRRALTHALLEWQVQAEAGTAHDAFVDFAGLLCDLAAAEVRVALRCSWPGLELARVALQRGRYSAERAFKPDRRALAALTLARAELMRLEGASAPELLSLHRLAGEHLALATWSSEPLWRSAGGELHWQALHQVLWAKALAQLAIQAKRPSRTRRAGLKGPQRRRAAQSAESPPEKLVTAAPAFRRDPLAKLSFAPQAAGRAWRALCWAASRADSAKSAPWSYSADSCARLAKDVEPSPMGARLLLEVAVITFVMGCRCGQSRRARQAALPLALEAARRLEAQQPDDAAEVARHACEILSGQEVAEGSLPERLRVAHDSGEAGVSGRWLVAGYLREELWLLRRGGRTGRRRAIAVLAGAPSMTWAPEGLALAETLPAPR</sequence>
<gene>
    <name evidence="2" type="ORF">EVOR1521_LOCUS7928</name>
</gene>
<organism evidence="2 3">
    <name type="scientific">Effrenium voratum</name>
    <dbReference type="NCBI Taxonomy" id="2562239"/>
    <lineage>
        <taxon>Eukaryota</taxon>
        <taxon>Sar</taxon>
        <taxon>Alveolata</taxon>
        <taxon>Dinophyceae</taxon>
        <taxon>Suessiales</taxon>
        <taxon>Symbiodiniaceae</taxon>
        <taxon>Effrenium</taxon>
    </lineage>
</organism>
<protein>
    <submittedName>
        <fullName evidence="2">Uncharacterized protein</fullName>
    </submittedName>
</protein>
<reference evidence="2" key="1">
    <citation type="submission" date="2023-08" db="EMBL/GenBank/DDBJ databases">
        <authorList>
            <person name="Chen Y."/>
            <person name="Shah S."/>
            <person name="Dougan E. K."/>
            <person name="Thang M."/>
            <person name="Chan C."/>
        </authorList>
    </citation>
    <scope>NUCLEOTIDE SEQUENCE</scope>
</reference>
<proteinExistence type="predicted"/>
<dbReference type="EMBL" id="CAUJNA010000657">
    <property type="protein sequence ID" value="CAJ1379795.1"/>
    <property type="molecule type" value="Genomic_DNA"/>
</dbReference>
<dbReference type="AlphaFoldDB" id="A0AA36I451"/>
<keyword evidence="3" id="KW-1185">Reference proteome</keyword>
<dbReference type="Proteomes" id="UP001178507">
    <property type="component" value="Unassembled WGS sequence"/>
</dbReference>
<evidence type="ECO:0000313" key="2">
    <source>
        <dbReference type="EMBL" id="CAJ1379795.1"/>
    </source>
</evidence>
<accession>A0AA36I451</accession>
<feature type="compositionally biased region" description="Basic residues" evidence="1">
    <location>
        <begin position="300"/>
        <end position="315"/>
    </location>
</feature>
<name>A0AA36I451_9DINO</name>
<feature type="region of interest" description="Disordered" evidence="1">
    <location>
        <begin position="300"/>
        <end position="326"/>
    </location>
</feature>
<comment type="caution">
    <text evidence="2">The sequence shown here is derived from an EMBL/GenBank/DDBJ whole genome shotgun (WGS) entry which is preliminary data.</text>
</comment>